<keyword evidence="2" id="KW-0732">Signal</keyword>
<reference evidence="3" key="1">
    <citation type="journal article" date="2021" name="Nat. Commun.">
        <title>Genetic determinants of endophytism in the Arabidopsis root mycobiome.</title>
        <authorList>
            <person name="Mesny F."/>
            <person name="Miyauchi S."/>
            <person name="Thiergart T."/>
            <person name="Pickel B."/>
            <person name="Atanasova L."/>
            <person name="Karlsson M."/>
            <person name="Huettel B."/>
            <person name="Barry K.W."/>
            <person name="Haridas S."/>
            <person name="Chen C."/>
            <person name="Bauer D."/>
            <person name="Andreopoulos W."/>
            <person name="Pangilinan J."/>
            <person name="LaButti K."/>
            <person name="Riley R."/>
            <person name="Lipzen A."/>
            <person name="Clum A."/>
            <person name="Drula E."/>
            <person name="Henrissat B."/>
            <person name="Kohler A."/>
            <person name="Grigoriev I.V."/>
            <person name="Martin F.M."/>
            <person name="Hacquard S."/>
        </authorList>
    </citation>
    <scope>NUCLEOTIDE SEQUENCE</scope>
    <source>
        <strain evidence="3">MPI-SDFR-AT-0068</strain>
    </source>
</reference>
<evidence type="ECO:0000313" key="4">
    <source>
        <dbReference type="Proteomes" id="UP000813427"/>
    </source>
</evidence>
<protein>
    <submittedName>
        <fullName evidence="3">Uncharacterized protein</fullName>
    </submittedName>
</protein>
<feature type="signal peptide" evidence="2">
    <location>
        <begin position="1"/>
        <end position="17"/>
    </location>
</feature>
<dbReference type="OrthoDB" id="5100876at2759"/>
<evidence type="ECO:0000256" key="1">
    <source>
        <dbReference type="SAM" id="MobiDB-lite"/>
    </source>
</evidence>
<feature type="compositionally biased region" description="Basic and acidic residues" evidence="1">
    <location>
        <begin position="61"/>
        <end position="73"/>
    </location>
</feature>
<feature type="region of interest" description="Disordered" evidence="1">
    <location>
        <begin position="45"/>
        <end position="73"/>
    </location>
</feature>
<organism evidence="3 4">
    <name type="scientific">Fusarium tricinctum</name>
    <dbReference type="NCBI Taxonomy" id="61284"/>
    <lineage>
        <taxon>Eukaryota</taxon>
        <taxon>Fungi</taxon>
        <taxon>Dikarya</taxon>
        <taxon>Ascomycota</taxon>
        <taxon>Pezizomycotina</taxon>
        <taxon>Sordariomycetes</taxon>
        <taxon>Hypocreomycetidae</taxon>
        <taxon>Hypocreales</taxon>
        <taxon>Nectriaceae</taxon>
        <taxon>Fusarium</taxon>
        <taxon>Fusarium tricinctum species complex</taxon>
    </lineage>
</organism>
<feature type="chain" id="PRO_5035427451" evidence="2">
    <location>
        <begin position="18"/>
        <end position="154"/>
    </location>
</feature>
<comment type="caution">
    <text evidence="3">The sequence shown here is derived from an EMBL/GenBank/DDBJ whole genome shotgun (WGS) entry which is preliminary data.</text>
</comment>
<dbReference type="EMBL" id="JAGPXF010000008">
    <property type="protein sequence ID" value="KAH7233080.1"/>
    <property type="molecule type" value="Genomic_DNA"/>
</dbReference>
<keyword evidence="4" id="KW-1185">Reference proteome</keyword>
<feature type="compositionally biased region" description="Basic and acidic residues" evidence="1">
    <location>
        <begin position="115"/>
        <end position="125"/>
    </location>
</feature>
<dbReference type="Proteomes" id="UP000813427">
    <property type="component" value="Unassembled WGS sequence"/>
</dbReference>
<evidence type="ECO:0000313" key="3">
    <source>
        <dbReference type="EMBL" id="KAH7233080.1"/>
    </source>
</evidence>
<feature type="region of interest" description="Disordered" evidence="1">
    <location>
        <begin position="92"/>
        <end position="125"/>
    </location>
</feature>
<feature type="compositionally biased region" description="Basic and acidic residues" evidence="1">
    <location>
        <begin position="93"/>
        <end position="105"/>
    </location>
</feature>
<accession>A0A8K0RKP7</accession>
<evidence type="ECO:0000256" key="2">
    <source>
        <dbReference type="SAM" id="SignalP"/>
    </source>
</evidence>
<proteinExistence type="predicted"/>
<sequence length="154" mass="16877">MKFSSILALSAPLLALAAPAPKDTQLNKKAEAESFFIQTDVGWFDGGDKKRASTDKPAPAKRAEKIESTEKRAPDDAKAEYFFIQTDVGWFDGGDKKRSSKEKRAPVKRAAKVVSAEKREPDDAKAESFFLQTDVGWFDGGDKKRSKSDGVSST</sequence>
<name>A0A8K0RKP7_9HYPO</name>
<gene>
    <name evidence="3" type="ORF">BKA59DRAFT_534900</name>
</gene>
<dbReference type="AlphaFoldDB" id="A0A8K0RKP7"/>